<dbReference type="InterPro" id="IPR004565">
    <property type="entry name" value="OM_lipoprot_LolB"/>
</dbReference>
<comment type="subcellular location">
    <subcellularLocation>
        <location evidence="1">Cell outer membrane</location>
        <topology evidence="1">Lipid-anchor</topology>
    </subcellularLocation>
</comment>
<name>A0ABT7LFS2_9BURK</name>
<feature type="chain" id="PRO_5047452960" description="Outer-membrane lipoprotein LolB" evidence="13">
    <location>
        <begin position="23"/>
        <end position="198"/>
    </location>
</feature>
<evidence type="ECO:0000256" key="10">
    <source>
        <dbReference type="ARBA" id="ARBA00023186"/>
    </source>
</evidence>
<dbReference type="PROSITE" id="PS51257">
    <property type="entry name" value="PROKAR_LIPOPROTEIN"/>
    <property type="match status" value="1"/>
</dbReference>
<dbReference type="EMBL" id="JASVDS010000002">
    <property type="protein sequence ID" value="MDL5031699.1"/>
    <property type="molecule type" value="Genomic_DNA"/>
</dbReference>
<evidence type="ECO:0000256" key="12">
    <source>
        <dbReference type="ARBA" id="ARBA00023288"/>
    </source>
</evidence>
<evidence type="ECO:0000256" key="13">
    <source>
        <dbReference type="SAM" id="SignalP"/>
    </source>
</evidence>
<evidence type="ECO:0000256" key="6">
    <source>
        <dbReference type="ARBA" id="ARBA00022729"/>
    </source>
</evidence>
<dbReference type="InterPro" id="IPR029046">
    <property type="entry name" value="LolA/LolB/LppX"/>
</dbReference>
<feature type="signal peptide" evidence="13">
    <location>
        <begin position="1"/>
        <end position="22"/>
    </location>
</feature>
<keyword evidence="10" id="KW-0143">Chaperone</keyword>
<dbReference type="Gene3D" id="2.50.20.10">
    <property type="entry name" value="Lipoprotein localisation LolA/LolB/LppX"/>
    <property type="match status" value="1"/>
</dbReference>
<evidence type="ECO:0000256" key="8">
    <source>
        <dbReference type="ARBA" id="ARBA00023136"/>
    </source>
</evidence>
<comment type="subunit">
    <text evidence="3">Monomer.</text>
</comment>
<gene>
    <name evidence="14" type="ORF">QRD43_07240</name>
</gene>
<keyword evidence="6 13" id="KW-0732">Signal</keyword>
<keyword evidence="7" id="KW-0653">Protein transport</keyword>
<dbReference type="Proteomes" id="UP001238603">
    <property type="component" value="Unassembled WGS sequence"/>
</dbReference>
<evidence type="ECO:0000256" key="9">
    <source>
        <dbReference type="ARBA" id="ARBA00023139"/>
    </source>
</evidence>
<evidence type="ECO:0000256" key="5">
    <source>
        <dbReference type="ARBA" id="ARBA00022448"/>
    </source>
</evidence>
<keyword evidence="8" id="KW-0472">Membrane</keyword>
<dbReference type="RefSeq" id="WP_285981816.1">
    <property type="nucleotide sequence ID" value="NZ_JASVDS010000002.1"/>
</dbReference>
<evidence type="ECO:0000256" key="2">
    <source>
        <dbReference type="ARBA" id="ARBA00009696"/>
    </source>
</evidence>
<keyword evidence="11" id="KW-0998">Cell outer membrane</keyword>
<protein>
    <recommendedName>
        <fullName evidence="4">Outer-membrane lipoprotein LolB</fullName>
    </recommendedName>
</protein>
<evidence type="ECO:0000256" key="4">
    <source>
        <dbReference type="ARBA" id="ARBA00016202"/>
    </source>
</evidence>
<evidence type="ECO:0000256" key="1">
    <source>
        <dbReference type="ARBA" id="ARBA00004459"/>
    </source>
</evidence>
<evidence type="ECO:0000256" key="7">
    <source>
        <dbReference type="ARBA" id="ARBA00022927"/>
    </source>
</evidence>
<accession>A0ABT7LFS2</accession>
<dbReference type="SUPFAM" id="SSF89392">
    <property type="entry name" value="Prokaryotic lipoproteins and lipoprotein localization factors"/>
    <property type="match status" value="1"/>
</dbReference>
<dbReference type="Pfam" id="PF03550">
    <property type="entry name" value="LolB"/>
    <property type="match status" value="1"/>
</dbReference>
<proteinExistence type="inferred from homology"/>
<keyword evidence="9" id="KW-0564">Palmitate</keyword>
<evidence type="ECO:0000313" key="15">
    <source>
        <dbReference type="Proteomes" id="UP001238603"/>
    </source>
</evidence>
<evidence type="ECO:0000256" key="11">
    <source>
        <dbReference type="ARBA" id="ARBA00023237"/>
    </source>
</evidence>
<keyword evidence="12 14" id="KW-0449">Lipoprotein</keyword>
<reference evidence="14 15" key="1">
    <citation type="submission" date="2023-06" db="EMBL/GenBank/DDBJ databases">
        <title>Pelomonas sp. APW6 16S ribosomal RNA gene genome sequencing and assembly.</title>
        <authorList>
            <person name="Woo H."/>
        </authorList>
    </citation>
    <scope>NUCLEOTIDE SEQUENCE [LARGE SCALE GENOMIC DNA]</scope>
    <source>
        <strain evidence="14 15">APW6</strain>
    </source>
</reference>
<keyword evidence="5" id="KW-0813">Transport</keyword>
<sequence length="198" mass="20573">MTSGLKWRLWRLGAVLPLAVLAAACAQLPRPSAEGLAPASLPGGPASVASFSGKLSVQVPPLPGQRVAQGGSGSFELTGTAAEGQLALSTPTGSLLARVVWTPTSVSLEQPREQRSFDSLDALTLDLLGESVPVAALFDWLAGRPWSGAGATTLAAPLAGFEQLGWRVETDRLAEGVLVASQRAGRQATLRVRLVREE</sequence>
<keyword evidence="15" id="KW-1185">Reference proteome</keyword>
<comment type="caution">
    <text evidence="14">The sequence shown here is derived from an EMBL/GenBank/DDBJ whole genome shotgun (WGS) entry which is preliminary data.</text>
</comment>
<organism evidence="14 15">
    <name type="scientific">Roseateles subflavus</name>
    <dbReference type="NCBI Taxonomy" id="3053353"/>
    <lineage>
        <taxon>Bacteria</taxon>
        <taxon>Pseudomonadati</taxon>
        <taxon>Pseudomonadota</taxon>
        <taxon>Betaproteobacteria</taxon>
        <taxon>Burkholderiales</taxon>
        <taxon>Sphaerotilaceae</taxon>
        <taxon>Roseateles</taxon>
    </lineage>
</organism>
<comment type="similarity">
    <text evidence="2">Belongs to the LolB family.</text>
</comment>
<evidence type="ECO:0000256" key="3">
    <source>
        <dbReference type="ARBA" id="ARBA00011245"/>
    </source>
</evidence>
<evidence type="ECO:0000313" key="14">
    <source>
        <dbReference type="EMBL" id="MDL5031699.1"/>
    </source>
</evidence>